<protein>
    <submittedName>
        <fullName evidence="2">Glycosyltransferase family 2 protein</fullName>
    </submittedName>
</protein>
<evidence type="ECO:0000313" key="3">
    <source>
        <dbReference type="Proteomes" id="UP000264492"/>
    </source>
</evidence>
<dbReference type="Gene3D" id="3.90.550.10">
    <property type="entry name" value="Spore Coat Polysaccharide Biosynthesis Protein SpsA, Chain A"/>
    <property type="match status" value="1"/>
</dbReference>
<dbReference type="EMBL" id="QTSU01000003">
    <property type="protein sequence ID" value="RDZ26741.1"/>
    <property type="molecule type" value="Genomic_DNA"/>
</dbReference>
<name>A0A371JYH8_9GAMM</name>
<dbReference type="InterPro" id="IPR029044">
    <property type="entry name" value="Nucleotide-diphossugar_trans"/>
</dbReference>
<dbReference type="CDD" id="cd04179">
    <property type="entry name" value="DPM_DPG-synthase_like"/>
    <property type="match status" value="1"/>
</dbReference>
<proteinExistence type="predicted"/>
<evidence type="ECO:0000259" key="1">
    <source>
        <dbReference type="Pfam" id="PF00535"/>
    </source>
</evidence>
<comment type="caution">
    <text evidence="2">The sequence shown here is derived from an EMBL/GenBank/DDBJ whole genome shotgun (WGS) entry which is preliminary data.</text>
</comment>
<dbReference type="SUPFAM" id="SSF53448">
    <property type="entry name" value="Nucleotide-diphospho-sugar transferases"/>
    <property type="match status" value="1"/>
</dbReference>
<reference evidence="2 3" key="1">
    <citation type="submission" date="2018-08" db="EMBL/GenBank/DDBJ databases">
        <title>Lysobacter sp. zong2l5, whole genome shotgun sequence.</title>
        <authorList>
            <person name="Zhang X."/>
            <person name="Feng G."/>
            <person name="Zhu H."/>
        </authorList>
    </citation>
    <scope>NUCLEOTIDE SEQUENCE [LARGE SCALE GENOMIC DNA]</scope>
    <source>
        <strain evidence="3">zong2l5</strain>
    </source>
</reference>
<dbReference type="PANTHER" id="PTHR48090">
    <property type="entry name" value="UNDECAPRENYL-PHOSPHATE 4-DEOXY-4-FORMAMIDO-L-ARABINOSE TRANSFERASE-RELATED"/>
    <property type="match status" value="1"/>
</dbReference>
<evidence type="ECO:0000313" key="2">
    <source>
        <dbReference type="EMBL" id="RDZ26741.1"/>
    </source>
</evidence>
<dbReference type="InterPro" id="IPR050256">
    <property type="entry name" value="Glycosyltransferase_2"/>
</dbReference>
<dbReference type="OrthoDB" id="9802649at2"/>
<keyword evidence="3" id="KW-1185">Reference proteome</keyword>
<accession>A0A371JYH8</accession>
<dbReference type="InterPro" id="IPR001173">
    <property type="entry name" value="Glyco_trans_2-like"/>
</dbReference>
<keyword evidence="2" id="KW-0808">Transferase</keyword>
<dbReference type="PANTHER" id="PTHR48090:SF7">
    <property type="entry name" value="RFBJ PROTEIN"/>
    <property type="match status" value="1"/>
</dbReference>
<dbReference type="GO" id="GO:0016740">
    <property type="term" value="F:transferase activity"/>
    <property type="evidence" value="ECO:0007669"/>
    <property type="project" value="UniProtKB-KW"/>
</dbReference>
<gene>
    <name evidence="2" type="ORF">DX914_17365</name>
</gene>
<feature type="domain" description="Glycosyltransferase 2-like" evidence="1">
    <location>
        <begin position="6"/>
        <end position="117"/>
    </location>
</feature>
<dbReference type="Pfam" id="PF00535">
    <property type="entry name" value="Glycos_transf_2"/>
    <property type="match status" value="1"/>
</dbReference>
<dbReference type="Proteomes" id="UP000264492">
    <property type="component" value="Unassembled WGS sequence"/>
</dbReference>
<dbReference type="AlphaFoldDB" id="A0A371JYH8"/>
<dbReference type="RefSeq" id="WP_115861065.1">
    <property type="nucleotide sequence ID" value="NZ_QTSU01000003.1"/>
</dbReference>
<sequence>MSLRLSLVIPCYNEARNLPLLVARLRECFVRDDVEAILVDNGSTDDSPAVLAQLLDGATRIRSVRVERNQGYGYGILAGLRAARGLIVGWTHADMQTDPADALEGLALFDGADPSTLFVKGRRYGRPAADVAFTVGMSLFETALLRRRLWDINAQPTLFPRAFFERWRDPPHDFSLDLYAYYQARRDGLQVRRFPVRFGQRAHGVSHWNVNWRAKARFIRRTVDFSLRLRKDLSHSA</sequence>
<organism evidence="2 3">
    <name type="scientific">Lysobacter silvisoli</name>
    <dbReference type="NCBI Taxonomy" id="2293254"/>
    <lineage>
        <taxon>Bacteria</taxon>
        <taxon>Pseudomonadati</taxon>
        <taxon>Pseudomonadota</taxon>
        <taxon>Gammaproteobacteria</taxon>
        <taxon>Lysobacterales</taxon>
        <taxon>Lysobacteraceae</taxon>
        <taxon>Lysobacter</taxon>
    </lineage>
</organism>